<evidence type="ECO:0000256" key="7">
    <source>
        <dbReference type="PROSITE-ProRule" id="PRU00201"/>
    </source>
</evidence>
<dbReference type="PRINTS" id="PR00938">
    <property type="entry name" value="BRACHYURY"/>
</dbReference>
<dbReference type="SUPFAM" id="SSF49417">
    <property type="entry name" value="p53-like transcription factors"/>
    <property type="match status" value="1"/>
</dbReference>
<dbReference type="SMART" id="SM00425">
    <property type="entry name" value="TBOX"/>
    <property type="match status" value="1"/>
</dbReference>
<accession>A0A7D4WB56</accession>
<dbReference type="InterPro" id="IPR036960">
    <property type="entry name" value="T-box_sf"/>
</dbReference>
<dbReference type="AlphaFoldDB" id="A0A7D4WB56"/>
<dbReference type="Pfam" id="PF00907">
    <property type="entry name" value="T-box"/>
    <property type="match status" value="1"/>
</dbReference>
<dbReference type="Gene3D" id="2.60.40.820">
    <property type="entry name" value="Transcription factor, T-box"/>
    <property type="match status" value="1"/>
</dbReference>
<dbReference type="InterPro" id="IPR008967">
    <property type="entry name" value="p53-like_TF_DNA-bd_sf"/>
</dbReference>
<sequence>MLDSTQTCDLSGDRGATSPELTDMKSNQVDINHLLSAVDTEMTMGSEKGDPTERQLTVKLEDRPLWEKFKEYTNEMIVTKNGRRMFPVFRVSVSGVDPNAMYTLLLDFVQVDNHRWKYVNGDWVPGGKAEPAAPNCVYIHPDSPNFGAHWMKEPLSFSKVKLTNKLNGGGQIMLNSLHKYEPRIHIVRVNSRTQKKSIMTFSFPETQFIAVTAYQNEEITSLKIKHNPFAKAFLDAKERPEQREFIDDPLMNDQRTFSHLTGTWYLPPGSHALVPPPAHQFTNPLGLSNPHGCDRLSLRNPRPSPYSHPYQRRSPPGNFSRDMGSNLPMLNLTENWAHMSAGSHSMLPSNPSSSQGNYGMWMSGAVGNLSPNQNCAMPYLRTTAPYSFPSSTTTVTSIPPVPSASSVVSQASYEHPCDISTYSTARDSARTNWSPLTPPPL</sequence>
<dbReference type="GO" id="GO:0000981">
    <property type="term" value="F:DNA-binding transcription factor activity, RNA polymerase II-specific"/>
    <property type="evidence" value="ECO:0007669"/>
    <property type="project" value="TreeGrafter"/>
</dbReference>
<dbReference type="PANTHER" id="PTHR11267">
    <property type="entry name" value="T-BOX PROTEIN-RELATED"/>
    <property type="match status" value="1"/>
</dbReference>
<feature type="region of interest" description="Disordered" evidence="8">
    <location>
        <begin position="1"/>
        <end position="21"/>
    </location>
</feature>
<keyword evidence="4 7" id="KW-0238">DNA-binding</keyword>
<evidence type="ECO:0000256" key="6">
    <source>
        <dbReference type="ARBA" id="ARBA00023242"/>
    </source>
</evidence>
<dbReference type="InterPro" id="IPR046360">
    <property type="entry name" value="T-box_DNA-bd"/>
</dbReference>
<proteinExistence type="evidence at transcript level"/>
<dbReference type="GO" id="GO:0045893">
    <property type="term" value="P:positive regulation of DNA-templated transcription"/>
    <property type="evidence" value="ECO:0007669"/>
    <property type="project" value="InterPro"/>
</dbReference>
<name>A0A7D4WB56_9GAST</name>
<evidence type="ECO:0000256" key="8">
    <source>
        <dbReference type="SAM" id="MobiDB-lite"/>
    </source>
</evidence>
<evidence type="ECO:0000256" key="4">
    <source>
        <dbReference type="ARBA" id="ARBA00023125"/>
    </source>
</evidence>
<dbReference type="GO" id="GO:0000978">
    <property type="term" value="F:RNA polymerase II cis-regulatory region sequence-specific DNA binding"/>
    <property type="evidence" value="ECO:0007669"/>
    <property type="project" value="InterPro"/>
</dbReference>
<reference evidence="10" key="1">
    <citation type="submission" date="2019-09" db="EMBL/GenBank/DDBJ databases">
        <title>Molluscan dorsal ventral patterning genes and related markers.</title>
        <authorList>
            <person name="Tan S."/>
            <person name="Huan P."/>
            <person name="Liu B."/>
        </authorList>
    </citation>
    <scope>NUCLEOTIDE SEQUENCE</scope>
</reference>
<dbReference type="FunFam" id="2.60.40.820:FF:000002">
    <property type="entry name" value="T-box transcription factor Brachyury"/>
    <property type="match status" value="1"/>
</dbReference>
<protein>
    <submittedName>
        <fullName evidence="10">Brachyury</fullName>
    </submittedName>
</protein>
<dbReference type="CDD" id="cd20192">
    <property type="entry name" value="T-box_TBXT_TBX19-like"/>
    <property type="match status" value="1"/>
</dbReference>
<dbReference type="InterPro" id="IPR002070">
    <property type="entry name" value="TF_Brachyury"/>
</dbReference>
<keyword evidence="5" id="KW-0804">Transcription</keyword>
<dbReference type="PROSITE" id="PS50252">
    <property type="entry name" value="TBOX_3"/>
    <property type="match status" value="1"/>
</dbReference>
<keyword evidence="2" id="KW-0217">Developmental protein</keyword>
<dbReference type="PROSITE" id="PS01283">
    <property type="entry name" value="TBOX_1"/>
    <property type="match status" value="1"/>
</dbReference>
<comment type="caution">
    <text evidence="7">Lacks conserved residue(s) required for the propagation of feature annotation.</text>
</comment>
<keyword evidence="6 7" id="KW-0539">Nucleus</keyword>
<feature type="domain" description="T-box" evidence="9">
    <location>
        <begin position="60"/>
        <end position="235"/>
    </location>
</feature>
<evidence type="ECO:0000259" key="9">
    <source>
        <dbReference type="PROSITE" id="PS50252"/>
    </source>
</evidence>
<keyword evidence="3" id="KW-0805">Transcription regulation</keyword>
<evidence type="ECO:0000256" key="5">
    <source>
        <dbReference type="ARBA" id="ARBA00023163"/>
    </source>
</evidence>
<evidence type="ECO:0000256" key="1">
    <source>
        <dbReference type="ARBA" id="ARBA00004123"/>
    </source>
</evidence>
<dbReference type="GO" id="GO:0000785">
    <property type="term" value="C:chromatin"/>
    <property type="evidence" value="ECO:0007669"/>
    <property type="project" value="TreeGrafter"/>
</dbReference>
<dbReference type="GO" id="GO:0001708">
    <property type="term" value="P:cell fate specification"/>
    <property type="evidence" value="ECO:0007669"/>
    <property type="project" value="TreeGrafter"/>
</dbReference>
<dbReference type="InterPro" id="IPR018186">
    <property type="entry name" value="TF_T-box_CS"/>
</dbReference>
<dbReference type="PANTHER" id="PTHR11267:SF106">
    <property type="entry name" value="T-RELATED PROTEIN"/>
    <property type="match status" value="1"/>
</dbReference>
<evidence type="ECO:0000256" key="3">
    <source>
        <dbReference type="ARBA" id="ARBA00023015"/>
    </source>
</evidence>
<evidence type="ECO:0000256" key="2">
    <source>
        <dbReference type="ARBA" id="ARBA00022473"/>
    </source>
</evidence>
<comment type="subcellular location">
    <subcellularLocation>
        <location evidence="1 7">Nucleus</location>
    </subcellularLocation>
</comment>
<dbReference type="EMBL" id="MN528139">
    <property type="protein sequence ID" value="QKV26409.1"/>
    <property type="molecule type" value="mRNA"/>
</dbReference>
<dbReference type="PRINTS" id="PR00937">
    <property type="entry name" value="TBOX"/>
</dbReference>
<organism evidence="10">
    <name type="scientific">Lottia goshimai</name>
    <dbReference type="NCBI Taxonomy" id="1824450"/>
    <lineage>
        <taxon>Eukaryota</taxon>
        <taxon>Metazoa</taxon>
        <taxon>Spiralia</taxon>
        <taxon>Lophotrochozoa</taxon>
        <taxon>Mollusca</taxon>
        <taxon>Gastropoda</taxon>
        <taxon>Patellogastropoda</taxon>
        <taxon>Lottioidea</taxon>
        <taxon>Lottiidae</taxon>
        <taxon>Lottia</taxon>
    </lineage>
</organism>
<feature type="region of interest" description="Disordered" evidence="8">
    <location>
        <begin position="281"/>
        <end position="320"/>
    </location>
</feature>
<dbReference type="InterPro" id="IPR001699">
    <property type="entry name" value="TF_T-box"/>
</dbReference>
<evidence type="ECO:0000313" key="10">
    <source>
        <dbReference type="EMBL" id="QKV26409.1"/>
    </source>
</evidence>
<dbReference type="GO" id="GO:0005634">
    <property type="term" value="C:nucleus"/>
    <property type="evidence" value="ECO:0007669"/>
    <property type="project" value="UniProtKB-SubCell"/>
</dbReference>